<evidence type="ECO:0000313" key="2">
    <source>
        <dbReference type="Proteomes" id="UP000499080"/>
    </source>
</evidence>
<proteinExistence type="predicted"/>
<protein>
    <submittedName>
        <fullName evidence="1">Uncharacterized protein</fullName>
    </submittedName>
</protein>
<keyword evidence="2" id="KW-1185">Reference proteome</keyword>
<dbReference type="AlphaFoldDB" id="A0A4Y2T7B5"/>
<evidence type="ECO:0000313" key="1">
    <source>
        <dbReference type="EMBL" id="GBN95299.1"/>
    </source>
</evidence>
<accession>A0A4Y2T7B5</accession>
<dbReference type="Proteomes" id="UP000499080">
    <property type="component" value="Unassembled WGS sequence"/>
</dbReference>
<reference evidence="1 2" key="1">
    <citation type="journal article" date="2019" name="Sci. Rep.">
        <title>Orb-weaving spider Araneus ventricosus genome elucidates the spidroin gene catalogue.</title>
        <authorList>
            <person name="Kono N."/>
            <person name="Nakamura H."/>
            <person name="Ohtoshi R."/>
            <person name="Moran D.A.P."/>
            <person name="Shinohara A."/>
            <person name="Yoshida Y."/>
            <person name="Fujiwara M."/>
            <person name="Mori M."/>
            <person name="Tomita M."/>
            <person name="Arakawa K."/>
        </authorList>
    </citation>
    <scope>NUCLEOTIDE SEQUENCE [LARGE SCALE GENOMIC DNA]</scope>
</reference>
<dbReference type="EMBL" id="BGPR01025963">
    <property type="protein sequence ID" value="GBN95299.1"/>
    <property type="molecule type" value="Genomic_DNA"/>
</dbReference>
<name>A0A4Y2T7B5_ARAVE</name>
<sequence length="123" mass="13495">MGGHLTPTDFRCTRPTRDLISGLDSTIVNMGQLLEAVGRREESARLNEGIRCTMSNTATVTIAAKGGWRRKVYHLTAELSIDSPCPNYDERSPLLVGGRVHCWEWSPAFPMSEPAFGLAEGTC</sequence>
<organism evidence="1 2">
    <name type="scientific">Araneus ventricosus</name>
    <name type="common">Orbweaver spider</name>
    <name type="synonym">Epeira ventricosa</name>
    <dbReference type="NCBI Taxonomy" id="182803"/>
    <lineage>
        <taxon>Eukaryota</taxon>
        <taxon>Metazoa</taxon>
        <taxon>Ecdysozoa</taxon>
        <taxon>Arthropoda</taxon>
        <taxon>Chelicerata</taxon>
        <taxon>Arachnida</taxon>
        <taxon>Araneae</taxon>
        <taxon>Araneomorphae</taxon>
        <taxon>Entelegynae</taxon>
        <taxon>Araneoidea</taxon>
        <taxon>Araneidae</taxon>
        <taxon>Araneus</taxon>
    </lineage>
</organism>
<comment type="caution">
    <text evidence="1">The sequence shown here is derived from an EMBL/GenBank/DDBJ whole genome shotgun (WGS) entry which is preliminary data.</text>
</comment>
<gene>
    <name evidence="1" type="ORF">AVEN_151983_1</name>
</gene>